<dbReference type="PIRSF" id="PIRSF018266">
    <property type="entry name" value="FecR"/>
    <property type="match status" value="1"/>
</dbReference>
<dbReference type="InterPro" id="IPR032508">
    <property type="entry name" value="FecR_C"/>
</dbReference>
<dbReference type="InterPro" id="IPR006860">
    <property type="entry name" value="FecR"/>
</dbReference>
<keyword evidence="4" id="KW-1185">Reference proteome</keyword>
<evidence type="ECO:0000313" key="3">
    <source>
        <dbReference type="EMBL" id="BEG98982.1"/>
    </source>
</evidence>
<evidence type="ECO:0000313" key="4">
    <source>
        <dbReference type="Proteomes" id="UP001496674"/>
    </source>
</evidence>
<proteinExistence type="predicted"/>
<name>A0ABM8IHG5_9BACE</name>
<dbReference type="Pfam" id="PF04773">
    <property type="entry name" value="FecR"/>
    <property type="match status" value="1"/>
</dbReference>
<evidence type="ECO:0000259" key="2">
    <source>
        <dbReference type="Pfam" id="PF16344"/>
    </source>
</evidence>
<dbReference type="PANTHER" id="PTHR30273">
    <property type="entry name" value="PERIPLASMIC SIGNAL SENSOR AND SIGMA FACTOR ACTIVATOR FECR-RELATED"/>
    <property type="match status" value="1"/>
</dbReference>
<organism evidence="3 4">
    <name type="scientific">Bacteroides sedimenti</name>
    <dbReference type="NCBI Taxonomy" id="2136147"/>
    <lineage>
        <taxon>Bacteria</taxon>
        <taxon>Pseudomonadati</taxon>
        <taxon>Bacteroidota</taxon>
        <taxon>Bacteroidia</taxon>
        <taxon>Bacteroidales</taxon>
        <taxon>Bacteroidaceae</taxon>
        <taxon>Bacteroides</taxon>
    </lineage>
</organism>
<protein>
    <recommendedName>
        <fullName evidence="5">DUF4974 domain-containing protein</fullName>
    </recommendedName>
</protein>
<evidence type="ECO:0008006" key="5">
    <source>
        <dbReference type="Google" id="ProtNLM"/>
    </source>
</evidence>
<sequence length="377" mass="43966">MEEQLLIRFLSHQCTSDELKEVQDWISTNKAHADWFFEIERLWSLKDEFRFSDKKEIEIAFNRFMNELENKEKAQHETKPIYRISGTTELKMDHEDTISESDTRENNLQEENISGKEYRKAVNLKISPLRRIVSLSKYAAAILIVVLLSLNLYRITTNQNEKLNTIEVPRGQRVALTLCDGTRVWLNSDSKLTYPASFGGNKREVTLQGEGYFEVTKDHKHPFIVHNTSLDVKVLGTKFNVKAYLGEISSVFLKEGKVEVSDPEKNRKIILHPSDKVLYTLDKGFKLQTNVSSEESDSWRQGELAFVEESLRTIVKSLERRYDVQITVHPPELNNKLFTCRFKQDATLEQVLDLLKDTREFTYKIENKKVNIYSRHP</sequence>
<reference evidence="3 4" key="1">
    <citation type="submission" date="2023-04" db="EMBL/GenBank/DDBJ databases">
        <title>Draft genome sequence of acteroides sedimenti strain YN3PY1.</title>
        <authorList>
            <person name="Yoshida N."/>
        </authorList>
    </citation>
    <scope>NUCLEOTIDE SEQUENCE [LARGE SCALE GENOMIC DNA]</scope>
    <source>
        <strain evidence="3 4">YN3PY1</strain>
    </source>
</reference>
<gene>
    <name evidence="3" type="ORF">BSYN_12470</name>
</gene>
<dbReference type="InterPro" id="IPR012373">
    <property type="entry name" value="Ferrdict_sens_TM"/>
</dbReference>
<dbReference type="Proteomes" id="UP001496674">
    <property type="component" value="Chromosome"/>
</dbReference>
<dbReference type="RefSeq" id="WP_353334186.1">
    <property type="nucleotide sequence ID" value="NZ_AP028055.1"/>
</dbReference>
<feature type="domain" description="Protein FecR C-terminal" evidence="2">
    <location>
        <begin position="304"/>
        <end position="372"/>
    </location>
</feature>
<dbReference type="EMBL" id="AP028055">
    <property type="protein sequence ID" value="BEG98982.1"/>
    <property type="molecule type" value="Genomic_DNA"/>
</dbReference>
<dbReference type="PANTHER" id="PTHR30273:SF2">
    <property type="entry name" value="PROTEIN FECR"/>
    <property type="match status" value="1"/>
</dbReference>
<feature type="domain" description="FecR protein" evidence="1">
    <location>
        <begin position="165"/>
        <end position="259"/>
    </location>
</feature>
<dbReference type="Gene3D" id="2.60.120.1440">
    <property type="match status" value="1"/>
</dbReference>
<accession>A0ABM8IHG5</accession>
<evidence type="ECO:0000259" key="1">
    <source>
        <dbReference type="Pfam" id="PF04773"/>
    </source>
</evidence>
<dbReference type="Pfam" id="PF16344">
    <property type="entry name" value="FecR_C"/>
    <property type="match status" value="1"/>
</dbReference>
<dbReference type="Gene3D" id="3.55.50.30">
    <property type="match status" value="1"/>
</dbReference>